<protein>
    <submittedName>
        <fullName evidence="1">Uncharacterized protein</fullName>
    </submittedName>
</protein>
<name>A0ABS6KY27_9GAMM</name>
<gene>
    <name evidence="1" type="ORF">J1786_06015</name>
</gene>
<evidence type="ECO:0000313" key="2">
    <source>
        <dbReference type="Proteomes" id="UP000699865"/>
    </source>
</evidence>
<reference evidence="1 2" key="1">
    <citation type="submission" date="2021-03" db="EMBL/GenBank/DDBJ databases">
        <title>Five novel Rahnella species.</title>
        <authorList>
            <person name="Brady C."/>
            <person name="Asselin J."/>
            <person name="Beer S."/>
            <person name="Bruberg M.B."/>
            <person name="Crampton B."/>
            <person name="Venter S."/>
            <person name="Arnold D."/>
            <person name="Denman S."/>
        </authorList>
    </citation>
    <scope>NUCLEOTIDE SEQUENCE [LARGE SCALE GENOMIC DNA]</scope>
    <source>
        <strain evidence="1 2">L72c</strain>
    </source>
</reference>
<sequence>MTTYSFLDEMKGDFLDILNRKSPLPIDIDDLAINYSESLDSSLASYLTLLRSKTELLAQAQKNDDELAMQSALLRLRTHAMSLSSFFEAIVEDTETVLRTGEWVEIPENYKTPEHYKDPTSK</sequence>
<evidence type="ECO:0000313" key="1">
    <source>
        <dbReference type="EMBL" id="MBU9834386.1"/>
    </source>
</evidence>
<comment type="caution">
    <text evidence="1">The sequence shown here is derived from an EMBL/GenBank/DDBJ whole genome shotgun (WGS) entry which is preliminary data.</text>
</comment>
<dbReference type="Proteomes" id="UP000699865">
    <property type="component" value="Unassembled WGS sequence"/>
</dbReference>
<keyword evidence="2" id="KW-1185">Reference proteome</keyword>
<accession>A0ABS6KY27</accession>
<proteinExistence type="predicted"/>
<organism evidence="1 2">
    <name type="scientific">Rahnella perminowiae</name>
    <dbReference type="NCBI Taxonomy" id="2816244"/>
    <lineage>
        <taxon>Bacteria</taxon>
        <taxon>Pseudomonadati</taxon>
        <taxon>Pseudomonadota</taxon>
        <taxon>Gammaproteobacteria</taxon>
        <taxon>Enterobacterales</taxon>
        <taxon>Yersiniaceae</taxon>
        <taxon>Rahnella</taxon>
    </lineage>
</organism>
<dbReference type="EMBL" id="JAFMOU010000062">
    <property type="protein sequence ID" value="MBU9834386.1"/>
    <property type="molecule type" value="Genomic_DNA"/>
</dbReference>
<dbReference type="RefSeq" id="WP_217137852.1">
    <property type="nucleotide sequence ID" value="NZ_JAFMOU010000062.1"/>
</dbReference>